<evidence type="ECO:0000256" key="2">
    <source>
        <dbReference type="ARBA" id="ARBA00022475"/>
    </source>
</evidence>
<dbReference type="Proteomes" id="UP000007030">
    <property type="component" value="Chromosome"/>
</dbReference>
<feature type="transmembrane region" description="Helical" evidence="6">
    <location>
        <begin position="60"/>
        <end position="79"/>
    </location>
</feature>
<dbReference type="RefSeq" id="WP_013704831.1">
    <property type="nucleotide sequence ID" value="NC_015387.1"/>
</dbReference>
<dbReference type="PANTHER" id="PTHR30482">
    <property type="entry name" value="HIGH-AFFINITY BRANCHED-CHAIN AMINO ACID TRANSPORT SYSTEM PERMEASE"/>
    <property type="match status" value="1"/>
</dbReference>
<evidence type="ECO:0000256" key="5">
    <source>
        <dbReference type="ARBA" id="ARBA00023136"/>
    </source>
</evidence>
<dbReference type="HOGENOM" id="CLU_031365_2_0_0"/>
<evidence type="ECO:0000256" key="4">
    <source>
        <dbReference type="ARBA" id="ARBA00022989"/>
    </source>
</evidence>
<dbReference type="CDD" id="cd06581">
    <property type="entry name" value="TM_PBP1_LivM_like"/>
    <property type="match status" value="1"/>
</dbReference>
<dbReference type="eggNOG" id="COG4177">
    <property type="taxonomic scope" value="Bacteria"/>
</dbReference>
<dbReference type="STRING" id="869210.Marky_2060"/>
<reference evidence="7 8" key="1">
    <citation type="journal article" date="2012" name="Stand. Genomic Sci.">
        <title>Complete genome sequence of the aerobic, heterotroph Marinithermus hydrothermalis type strain (T1(T)) from a deep-sea hydrothermal vent chimney.</title>
        <authorList>
            <person name="Copeland A."/>
            <person name="Gu W."/>
            <person name="Yasawong M."/>
            <person name="Lapidus A."/>
            <person name="Lucas S."/>
            <person name="Deshpande S."/>
            <person name="Pagani I."/>
            <person name="Tapia R."/>
            <person name="Cheng J.F."/>
            <person name="Goodwin L.A."/>
            <person name="Pitluck S."/>
            <person name="Liolios K."/>
            <person name="Ivanova N."/>
            <person name="Mavromatis K."/>
            <person name="Mikhailova N."/>
            <person name="Pati A."/>
            <person name="Chen A."/>
            <person name="Palaniappan K."/>
            <person name="Land M."/>
            <person name="Pan C."/>
            <person name="Brambilla E.M."/>
            <person name="Rohde M."/>
            <person name="Tindall B.J."/>
            <person name="Sikorski J."/>
            <person name="Goker M."/>
            <person name="Detter J.C."/>
            <person name="Bristow J."/>
            <person name="Eisen J.A."/>
            <person name="Markowitz V."/>
            <person name="Hugenholtz P."/>
            <person name="Kyrpides N.C."/>
            <person name="Klenk H.P."/>
            <person name="Woyke T."/>
        </authorList>
    </citation>
    <scope>NUCLEOTIDE SEQUENCE [LARGE SCALE GENOMIC DNA]</scope>
    <source>
        <strain evidence="8">DSM 14884 / JCM 11576 / T1</strain>
    </source>
</reference>
<proteinExistence type="predicted"/>
<dbReference type="Pfam" id="PF02653">
    <property type="entry name" value="BPD_transp_2"/>
    <property type="match status" value="1"/>
</dbReference>
<keyword evidence="3 6" id="KW-0812">Transmembrane</keyword>
<dbReference type="PANTHER" id="PTHR30482:SF10">
    <property type="entry name" value="HIGH-AFFINITY BRANCHED-CHAIN AMINO ACID TRANSPORT PROTEIN BRAE"/>
    <property type="match status" value="1"/>
</dbReference>
<evidence type="ECO:0000256" key="3">
    <source>
        <dbReference type="ARBA" id="ARBA00022692"/>
    </source>
</evidence>
<feature type="transmembrane region" description="Helical" evidence="6">
    <location>
        <begin position="207"/>
        <end position="233"/>
    </location>
</feature>
<gene>
    <name evidence="7" type="ordered locus">Marky_2060</name>
</gene>
<dbReference type="EMBL" id="CP002630">
    <property type="protein sequence ID" value="AEB12786.1"/>
    <property type="molecule type" value="Genomic_DNA"/>
</dbReference>
<dbReference type="GO" id="GO:0005886">
    <property type="term" value="C:plasma membrane"/>
    <property type="evidence" value="ECO:0007669"/>
    <property type="project" value="UniProtKB-SubCell"/>
</dbReference>
<dbReference type="KEGG" id="mhd:Marky_2060"/>
<keyword evidence="4 6" id="KW-1133">Transmembrane helix</keyword>
<feature type="transmembrane region" description="Helical" evidence="6">
    <location>
        <begin position="29"/>
        <end position="48"/>
    </location>
</feature>
<dbReference type="InterPro" id="IPR001851">
    <property type="entry name" value="ABC_transp_permease"/>
</dbReference>
<feature type="transmembrane region" description="Helical" evidence="6">
    <location>
        <begin position="120"/>
        <end position="140"/>
    </location>
</feature>
<keyword evidence="8" id="KW-1185">Reference proteome</keyword>
<feature type="transmembrane region" description="Helical" evidence="6">
    <location>
        <begin position="174"/>
        <end position="195"/>
    </location>
</feature>
<dbReference type="GO" id="GO:0015658">
    <property type="term" value="F:branched-chain amino acid transmembrane transporter activity"/>
    <property type="evidence" value="ECO:0007669"/>
    <property type="project" value="InterPro"/>
</dbReference>
<feature type="transmembrane region" description="Helical" evidence="6">
    <location>
        <begin position="239"/>
        <end position="261"/>
    </location>
</feature>
<evidence type="ECO:0000256" key="1">
    <source>
        <dbReference type="ARBA" id="ARBA00004651"/>
    </source>
</evidence>
<organism evidence="7 8">
    <name type="scientific">Marinithermus hydrothermalis (strain DSM 14884 / JCM 11576 / T1)</name>
    <dbReference type="NCBI Taxonomy" id="869210"/>
    <lineage>
        <taxon>Bacteria</taxon>
        <taxon>Thermotogati</taxon>
        <taxon>Deinococcota</taxon>
        <taxon>Deinococci</taxon>
        <taxon>Thermales</taxon>
        <taxon>Thermaceae</taxon>
        <taxon>Marinithermus</taxon>
    </lineage>
</organism>
<evidence type="ECO:0000256" key="6">
    <source>
        <dbReference type="SAM" id="Phobius"/>
    </source>
</evidence>
<protein>
    <submittedName>
        <fullName evidence="7">ABC-type transporter, integral membrane subunit</fullName>
    </submittedName>
</protein>
<evidence type="ECO:0000313" key="7">
    <source>
        <dbReference type="EMBL" id="AEB12786.1"/>
    </source>
</evidence>
<comment type="subcellular location">
    <subcellularLocation>
        <location evidence="1">Cell membrane</location>
        <topology evidence="1">Multi-pass membrane protein</topology>
    </subcellularLocation>
</comment>
<keyword evidence="5 6" id="KW-0472">Membrane</keyword>
<feature type="transmembrane region" description="Helical" evidence="6">
    <location>
        <begin position="85"/>
        <end position="108"/>
    </location>
</feature>
<name>F2NN47_MARHT</name>
<sequence length="271" mass="28090">MYAVTVLTLLLLFAILALSLNLITGVAGQVTLGHAAFFGVGAYTLAYLTTEAGVGFGPALAASVLAAGVVGLALGAVSLRLREDFLAIATIGVNFVAVAAFLYLPYFGGAFGISDIPRPAGPLGFFGLVLLAFAFTAWLHERVRASDLGLALLALRESEAAAAALGVDVRRFKVTAFALGCALAGLAGGLYASYIRVIHPEDFGFPLSVTLLAMVAVGGMGTLWGPIAGAVLLGGFAQAFAFVQNYQLFLYGLLLALTMRYRPQGLLGRRP</sequence>
<dbReference type="AlphaFoldDB" id="F2NN47"/>
<keyword evidence="2" id="KW-1003">Cell membrane</keyword>
<dbReference type="OrthoDB" id="9789927at2"/>
<accession>F2NN47</accession>
<evidence type="ECO:0000313" key="8">
    <source>
        <dbReference type="Proteomes" id="UP000007030"/>
    </source>
</evidence>
<dbReference type="InterPro" id="IPR043428">
    <property type="entry name" value="LivM-like"/>
</dbReference>